<keyword evidence="2 5" id="KW-0560">Oxidoreductase</keyword>
<name>A0ABX7IGZ2_9ACTO</name>
<dbReference type="InterPro" id="IPR028427">
    <property type="entry name" value="Met_Sox_Rdtase_MsrB"/>
</dbReference>
<dbReference type="Proteomes" id="UP000602653">
    <property type="component" value="Chromosome"/>
</dbReference>
<dbReference type="PROSITE" id="PS51790">
    <property type="entry name" value="MSRB"/>
    <property type="match status" value="1"/>
</dbReference>
<feature type="domain" description="MsrB" evidence="4">
    <location>
        <begin position="22"/>
        <end position="146"/>
    </location>
</feature>
<dbReference type="RefSeq" id="WP_204424820.1">
    <property type="nucleotide sequence ID" value="NZ_CP070228.1"/>
</dbReference>
<dbReference type="InterPro" id="IPR002579">
    <property type="entry name" value="Met_Sox_Rdtase_MsrB_dom"/>
</dbReference>
<evidence type="ECO:0000259" key="4">
    <source>
        <dbReference type="PROSITE" id="PS51790"/>
    </source>
</evidence>
<keyword evidence="6" id="KW-1185">Reference proteome</keyword>
<protein>
    <recommendedName>
        <fullName evidence="1">peptide-methionine (R)-S-oxide reductase</fullName>
        <ecNumber evidence="1">1.8.4.12</ecNumber>
    </recommendedName>
</protein>
<dbReference type="PANTHER" id="PTHR10173:SF52">
    <property type="entry name" value="METHIONINE-R-SULFOXIDE REDUCTASE B1"/>
    <property type="match status" value="1"/>
</dbReference>
<evidence type="ECO:0000256" key="2">
    <source>
        <dbReference type="ARBA" id="ARBA00023002"/>
    </source>
</evidence>
<evidence type="ECO:0000313" key="6">
    <source>
        <dbReference type="Proteomes" id="UP000602653"/>
    </source>
</evidence>
<dbReference type="Pfam" id="PF01641">
    <property type="entry name" value="SelR"/>
    <property type="match status" value="1"/>
</dbReference>
<dbReference type="Gene3D" id="2.170.150.20">
    <property type="entry name" value="Peptide methionine sulfoxide reductase"/>
    <property type="match status" value="1"/>
</dbReference>
<evidence type="ECO:0000256" key="3">
    <source>
        <dbReference type="ARBA" id="ARBA00048488"/>
    </source>
</evidence>
<dbReference type="EC" id="1.8.4.12" evidence="1"/>
<evidence type="ECO:0000313" key="5">
    <source>
        <dbReference type="EMBL" id="QRV02389.1"/>
    </source>
</evidence>
<proteinExistence type="predicted"/>
<dbReference type="SUPFAM" id="SSF51316">
    <property type="entry name" value="Mss4-like"/>
    <property type="match status" value="1"/>
</dbReference>
<dbReference type="EMBL" id="CP070228">
    <property type="protein sequence ID" value="QRV02389.1"/>
    <property type="molecule type" value="Genomic_DNA"/>
</dbReference>
<comment type="catalytic activity">
    <reaction evidence="3">
        <text>L-methionyl-[protein] + [thioredoxin]-disulfide + H2O = L-methionyl-(R)-S-oxide-[protein] + [thioredoxin]-dithiol</text>
        <dbReference type="Rhea" id="RHEA:24164"/>
        <dbReference type="Rhea" id="RHEA-COMP:10698"/>
        <dbReference type="Rhea" id="RHEA-COMP:10700"/>
        <dbReference type="Rhea" id="RHEA-COMP:12313"/>
        <dbReference type="Rhea" id="RHEA-COMP:12314"/>
        <dbReference type="ChEBI" id="CHEBI:15377"/>
        <dbReference type="ChEBI" id="CHEBI:16044"/>
        <dbReference type="ChEBI" id="CHEBI:29950"/>
        <dbReference type="ChEBI" id="CHEBI:45764"/>
        <dbReference type="ChEBI" id="CHEBI:50058"/>
        <dbReference type="EC" id="1.8.4.12"/>
    </reaction>
</comment>
<evidence type="ECO:0000256" key="1">
    <source>
        <dbReference type="ARBA" id="ARBA00012499"/>
    </source>
</evidence>
<organism evidence="5 6">
    <name type="scientific">Arcanobacterium phocisimile</name>
    <dbReference type="NCBI Taxonomy" id="1302235"/>
    <lineage>
        <taxon>Bacteria</taxon>
        <taxon>Bacillati</taxon>
        <taxon>Actinomycetota</taxon>
        <taxon>Actinomycetes</taxon>
        <taxon>Actinomycetales</taxon>
        <taxon>Actinomycetaceae</taxon>
        <taxon>Arcanobacterium</taxon>
    </lineage>
</organism>
<dbReference type="InterPro" id="IPR011057">
    <property type="entry name" value="Mss4-like_sf"/>
</dbReference>
<accession>A0ABX7IGZ2</accession>
<reference evidence="5 6" key="1">
    <citation type="submission" date="2021-02" db="EMBL/GenBank/DDBJ databases">
        <title>Complete Genome Sequence of Arcanobacterium phocisimile strain DSM 26142T from a harbour seal.</title>
        <authorList>
            <person name="Borowiak M."/>
            <person name="Alssahen M."/>
            <person name="Malorny B."/>
            <person name="Laemmler C."/>
            <person name="Siebert U."/>
            <person name="Ploetz M."/>
            <person name="Abdulmawjood A."/>
        </authorList>
    </citation>
    <scope>NUCLEOTIDE SEQUENCE [LARGE SCALE GENOMIC DNA]</scope>
    <source>
        <strain evidence="5 6">DSM 26142</strain>
    </source>
</reference>
<dbReference type="GO" id="GO:0033743">
    <property type="term" value="F:peptide-methionine (R)-S-oxide reductase activity"/>
    <property type="evidence" value="ECO:0007669"/>
    <property type="project" value="UniProtKB-EC"/>
</dbReference>
<dbReference type="NCBIfam" id="TIGR00357">
    <property type="entry name" value="peptide-methionine (R)-S-oxide reductase MsrB"/>
    <property type="match status" value="1"/>
</dbReference>
<gene>
    <name evidence="5" type="primary">msrB</name>
    <name evidence="5" type="ORF">JTE88_01110</name>
</gene>
<sequence>MGYVDKTPEHTENIEYKLDKSPEEWRNLLSDMEFFVLREAGTERPGTGELLYENRAGMYHCKACDAELFSSETKFDSHCGWPSFYDPDEKGAVVYIEDRSLAPRVRTEVRCANCGSHLGHVFNDSPETPTGLRYCMNSVALRFEPGSGKN</sequence>
<dbReference type="PANTHER" id="PTHR10173">
    <property type="entry name" value="METHIONINE SULFOXIDE REDUCTASE"/>
    <property type="match status" value="1"/>
</dbReference>